<evidence type="ECO:0000256" key="2">
    <source>
        <dbReference type="SAM" id="SignalP"/>
    </source>
</evidence>
<sequence>MFFGSPFLFYLFIFSIPPRYATPSSITSTLILILSHSCFVPSNFHHSSPTTASLSASSSPISSTSPPYIPSTLSIPPSH</sequence>
<comment type="caution">
    <text evidence="3">The sequence shown here is derived from an EMBL/GenBank/DDBJ whole genome shotgun (WGS) entry which is preliminary data.</text>
</comment>
<protein>
    <submittedName>
        <fullName evidence="3">Uncharacterized protein</fullName>
    </submittedName>
</protein>
<dbReference type="EMBL" id="JARKIE010000393">
    <property type="protein sequence ID" value="KAJ7645790.1"/>
    <property type="molecule type" value="Genomic_DNA"/>
</dbReference>
<keyword evidence="4" id="KW-1185">Reference proteome</keyword>
<proteinExistence type="predicted"/>
<feature type="signal peptide" evidence="2">
    <location>
        <begin position="1"/>
        <end position="23"/>
    </location>
</feature>
<dbReference type="AlphaFoldDB" id="A0AAD7CF49"/>
<feature type="compositionally biased region" description="Low complexity" evidence="1">
    <location>
        <begin position="47"/>
        <end position="79"/>
    </location>
</feature>
<feature type="chain" id="PRO_5041900979" evidence="2">
    <location>
        <begin position="24"/>
        <end position="79"/>
    </location>
</feature>
<gene>
    <name evidence="3" type="ORF">B0H17DRAFT_1103925</name>
</gene>
<dbReference type="Proteomes" id="UP001221757">
    <property type="component" value="Unassembled WGS sequence"/>
</dbReference>
<name>A0AAD7CF49_MYCRO</name>
<feature type="region of interest" description="Disordered" evidence="1">
    <location>
        <begin position="45"/>
        <end position="79"/>
    </location>
</feature>
<accession>A0AAD7CF49</accession>
<reference evidence="3" key="1">
    <citation type="submission" date="2023-03" db="EMBL/GenBank/DDBJ databases">
        <title>Massive genome expansion in bonnet fungi (Mycena s.s.) driven by repeated elements and novel gene families across ecological guilds.</title>
        <authorList>
            <consortium name="Lawrence Berkeley National Laboratory"/>
            <person name="Harder C.B."/>
            <person name="Miyauchi S."/>
            <person name="Viragh M."/>
            <person name="Kuo A."/>
            <person name="Thoen E."/>
            <person name="Andreopoulos B."/>
            <person name="Lu D."/>
            <person name="Skrede I."/>
            <person name="Drula E."/>
            <person name="Henrissat B."/>
            <person name="Morin E."/>
            <person name="Kohler A."/>
            <person name="Barry K."/>
            <person name="LaButti K."/>
            <person name="Morin E."/>
            <person name="Salamov A."/>
            <person name="Lipzen A."/>
            <person name="Mereny Z."/>
            <person name="Hegedus B."/>
            <person name="Baldrian P."/>
            <person name="Stursova M."/>
            <person name="Weitz H."/>
            <person name="Taylor A."/>
            <person name="Grigoriev I.V."/>
            <person name="Nagy L.G."/>
            <person name="Martin F."/>
            <person name="Kauserud H."/>
        </authorList>
    </citation>
    <scope>NUCLEOTIDE SEQUENCE</scope>
    <source>
        <strain evidence="3">CBHHK067</strain>
    </source>
</reference>
<evidence type="ECO:0000313" key="4">
    <source>
        <dbReference type="Proteomes" id="UP001221757"/>
    </source>
</evidence>
<evidence type="ECO:0000256" key="1">
    <source>
        <dbReference type="SAM" id="MobiDB-lite"/>
    </source>
</evidence>
<evidence type="ECO:0000313" key="3">
    <source>
        <dbReference type="EMBL" id="KAJ7645790.1"/>
    </source>
</evidence>
<organism evidence="3 4">
    <name type="scientific">Mycena rosella</name>
    <name type="common">Pink bonnet</name>
    <name type="synonym">Agaricus rosellus</name>
    <dbReference type="NCBI Taxonomy" id="1033263"/>
    <lineage>
        <taxon>Eukaryota</taxon>
        <taxon>Fungi</taxon>
        <taxon>Dikarya</taxon>
        <taxon>Basidiomycota</taxon>
        <taxon>Agaricomycotina</taxon>
        <taxon>Agaricomycetes</taxon>
        <taxon>Agaricomycetidae</taxon>
        <taxon>Agaricales</taxon>
        <taxon>Marasmiineae</taxon>
        <taxon>Mycenaceae</taxon>
        <taxon>Mycena</taxon>
    </lineage>
</organism>
<keyword evidence="2" id="KW-0732">Signal</keyword>